<evidence type="ECO:0000256" key="4">
    <source>
        <dbReference type="ARBA" id="ARBA00023014"/>
    </source>
</evidence>
<keyword evidence="4" id="KW-0408">Iron</keyword>
<dbReference type="SMART" id="SM00902">
    <property type="entry name" value="Fe_hyd_SSU"/>
    <property type="match status" value="1"/>
</dbReference>
<keyword evidence="4" id="KW-0411">Iron-sulfur</keyword>
<dbReference type="NCBIfam" id="TIGR01409">
    <property type="entry name" value="TAT_signal_seq"/>
    <property type="match status" value="1"/>
</dbReference>
<dbReference type="GO" id="GO:0008901">
    <property type="term" value="F:ferredoxin hydrogenase activity"/>
    <property type="evidence" value="ECO:0007669"/>
    <property type="project" value="InterPro"/>
</dbReference>
<evidence type="ECO:0000256" key="3">
    <source>
        <dbReference type="ARBA" id="ARBA00022723"/>
    </source>
</evidence>
<dbReference type="InterPro" id="IPR008953">
    <property type="entry name" value="Fe_hydrogenase_HydB"/>
</dbReference>
<dbReference type="GO" id="GO:0051536">
    <property type="term" value="F:iron-sulfur cluster binding"/>
    <property type="evidence" value="ECO:0007669"/>
    <property type="project" value="UniProtKB-KW"/>
</dbReference>
<accession>A0A1H0ETW2</accession>
<dbReference type="RefSeq" id="WP_092065790.1">
    <property type="nucleotide sequence ID" value="NZ_FNIN01000009.1"/>
</dbReference>
<dbReference type="STRING" id="206665.SAMN04488516_10945"/>
<evidence type="ECO:0000259" key="5">
    <source>
        <dbReference type="SMART" id="SM00902"/>
    </source>
</evidence>
<evidence type="ECO:0000256" key="1">
    <source>
        <dbReference type="ARBA" id="ARBA00004418"/>
    </source>
</evidence>
<name>A0A1H0ETW2_9BACT</name>
<dbReference type="PROSITE" id="PS51318">
    <property type="entry name" value="TAT"/>
    <property type="match status" value="1"/>
</dbReference>
<dbReference type="SUPFAM" id="SSF48674">
    <property type="entry name" value="Fe-only hydrogenase smaller subunit"/>
    <property type="match status" value="1"/>
</dbReference>
<sequence length="114" mass="13043">MKRIVTISRRSFLKTAGIAVGYMVLGFNLTKQAVAATMEFIGLRQKSVYEADSKVYKIRKSQENPMIKKIYDKKHGFLHEGPCGHMSHRLLHTNYYDRSARVKALEEKGVKLAI</sequence>
<organism evidence="6 7">
    <name type="scientific">Desulfonauticus submarinus</name>
    <dbReference type="NCBI Taxonomy" id="206665"/>
    <lineage>
        <taxon>Bacteria</taxon>
        <taxon>Pseudomonadati</taxon>
        <taxon>Thermodesulfobacteriota</taxon>
        <taxon>Desulfovibrionia</taxon>
        <taxon>Desulfovibrionales</taxon>
        <taxon>Desulfonauticaceae</taxon>
        <taxon>Desulfonauticus</taxon>
    </lineage>
</organism>
<evidence type="ECO:0000313" key="6">
    <source>
        <dbReference type="EMBL" id="SDN85790.1"/>
    </source>
</evidence>
<comment type="subcellular location">
    <subcellularLocation>
        <location evidence="1">Periplasm</location>
    </subcellularLocation>
</comment>
<dbReference type="InterPro" id="IPR019546">
    <property type="entry name" value="TAT_signal_bac_arc"/>
</dbReference>
<dbReference type="AlphaFoldDB" id="A0A1H0ETW2"/>
<proteinExistence type="predicted"/>
<evidence type="ECO:0000313" key="7">
    <source>
        <dbReference type="Proteomes" id="UP000199602"/>
    </source>
</evidence>
<protein>
    <submittedName>
        <fullName evidence="6">Ferredoxin hydrogenase small subunit</fullName>
    </submittedName>
</protein>
<keyword evidence="3" id="KW-0479">Metal-binding</keyword>
<dbReference type="GO" id="GO:0042597">
    <property type="term" value="C:periplasmic space"/>
    <property type="evidence" value="ECO:0007669"/>
    <property type="project" value="UniProtKB-SubCell"/>
</dbReference>
<gene>
    <name evidence="6" type="ORF">SAMN04488516_10945</name>
</gene>
<dbReference type="GO" id="GO:0009055">
    <property type="term" value="F:electron transfer activity"/>
    <property type="evidence" value="ECO:0007669"/>
    <property type="project" value="InterPro"/>
</dbReference>
<dbReference type="InterPro" id="IPR006311">
    <property type="entry name" value="TAT_signal"/>
</dbReference>
<dbReference type="InterPro" id="IPR036991">
    <property type="entry name" value="Fe_hydrogenase_ssu_sf"/>
</dbReference>
<reference evidence="6 7" key="1">
    <citation type="submission" date="2016-10" db="EMBL/GenBank/DDBJ databases">
        <authorList>
            <person name="de Groot N.N."/>
        </authorList>
    </citation>
    <scope>NUCLEOTIDE SEQUENCE [LARGE SCALE GENOMIC DNA]</scope>
    <source>
        <strain evidence="6 7">DSM 15269</strain>
    </source>
</reference>
<dbReference type="EMBL" id="FNIN01000009">
    <property type="protein sequence ID" value="SDN85790.1"/>
    <property type="molecule type" value="Genomic_DNA"/>
</dbReference>
<evidence type="ECO:0000256" key="2">
    <source>
        <dbReference type="ARBA" id="ARBA00011771"/>
    </source>
</evidence>
<dbReference type="Proteomes" id="UP000199602">
    <property type="component" value="Unassembled WGS sequence"/>
</dbReference>
<dbReference type="InterPro" id="IPR003149">
    <property type="entry name" value="Fe_hydrogenase_ssu"/>
</dbReference>
<dbReference type="OrthoDB" id="5460598at2"/>
<dbReference type="Gene3D" id="4.10.260.20">
    <property type="entry name" value="Iron hydrogenase, small subunit"/>
    <property type="match status" value="1"/>
</dbReference>
<dbReference type="Pfam" id="PF02256">
    <property type="entry name" value="Fe_hyd_SSU"/>
    <property type="match status" value="1"/>
</dbReference>
<comment type="subunit">
    <text evidence="2">Heterodimer of a large and a small subunit.</text>
</comment>
<keyword evidence="7" id="KW-1185">Reference proteome</keyword>
<feature type="domain" description="Iron hydrogenase small subunit" evidence="5">
    <location>
        <begin position="35"/>
        <end position="99"/>
    </location>
</feature>
<dbReference type="GO" id="GO:0005506">
    <property type="term" value="F:iron ion binding"/>
    <property type="evidence" value="ECO:0007669"/>
    <property type="project" value="InterPro"/>
</dbReference>